<dbReference type="GO" id="GO:0003824">
    <property type="term" value="F:catalytic activity"/>
    <property type="evidence" value="ECO:0007669"/>
    <property type="project" value="UniProtKB-ARBA"/>
</dbReference>
<dbReference type="AlphaFoldDB" id="A0A193GGI2"/>
<accession>A0A193GGI2</accession>
<protein>
    <submittedName>
        <fullName evidence="2">Enoyl-CoA hydratase</fullName>
    </submittedName>
</protein>
<dbReference type="GO" id="GO:0008300">
    <property type="term" value="P:isoprenoid catabolic process"/>
    <property type="evidence" value="ECO:0007669"/>
    <property type="project" value="TreeGrafter"/>
</dbReference>
<evidence type="ECO:0000313" key="3">
    <source>
        <dbReference type="Proteomes" id="UP000091926"/>
    </source>
</evidence>
<dbReference type="RefSeq" id="WP_066659498.1">
    <property type="nucleotide sequence ID" value="NZ_CBCSCL010000037.1"/>
</dbReference>
<dbReference type="PANTHER" id="PTHR42964">
    <property type="entry name" value="ENOYL-COA HYDRATASE"/>
    <property type="match status" value="1"/>
</dbReference>
<dbReference type="OrthoDB" id="9807606at2"/>
<dbReference type="STRING" id="463014.BAU07_15950"/>
<proteinExistence type="inferred from homology"/>
<name>A0A193GGI2_9BORD</name>
<dbReference type="InterPro" id="IPR051683">
    <property type="entry name" value="Enoyl-CoA_Hydratase/Isomerase"/>
</dbReference>
<dbReference type="Pfam" id="PF00378">
    <property type="entry name" value="ECH_1"/>
    <property type="match status" value="1"/>
</dbReference>
<dbReference type="CDD" id="cd06558">
    <property type="entry name" value="crotonase-like"/>
    <property type="match status" value="1"/>
</dbReference>
<keyword evidence="3" id="KW-1185">Reference proteome</keyword>
<dbReference type="Proteomes" id="UP000091926">
    <property type="component" value="Chromosome"/>
</dbReference>
<reference evidence="2 3" key="1">
    <citation type="submission" date="2016-06" db="EMBL/GenBank/DDBJ databases">
        <title>Complete genome sequences of Bordetella bronchialis and Bordetella flabilis.</title>
        <authorList>
            <person name="LiPuma J.J."/>
            <person name="Spilker T."/>
        </authorList>
    </citation>
    <scope>NUCLEOTIDE SEQUENCE [LARGE SCALE GENOMIC DNA]</scope>
    <source>
        <strain evidence="2 3">AU10664</strain>
    </source>
</reference>
<dbReference type="SUPFAM" id="SSF52096">
    <property type="entry name" value="ClpP/crotonase"/>
    <property type="match status" value="1"/>
</dbReference>
<evidence type="ECO:0000256" key="1">
    <source>
        <dbReference type="ARBA" id="ARBA00005254"/>
    </source>
</evidence>
<dbReference type="PANTHER" id="PTHR42964:SF1">
    <property type="entry name" value="POLYKETIDE BIOSYNTHESIS ENOYL-COA HYDRATASE PKSH-RELATED"/>
    <property type="match status" value="1"/>
</dbReference>
<comment type="similarity">
    <text evidence="1">Belongs to the enoyl-CoA hydratase/isomerase family.</text>
</comment>
<organism evidence="2 3">
    <name type="scientific">Bordetella flabilis</name>
    <dbReference type="NCBI Taxonomy" id="463014"/>
    <lineage>
        <taxon>Bacteria</taxon>
        <taxon>Pseudomonadati</taxon>
        <taxon>Pseudomonadota</taxon>
        <taxon>Betaproteobacteria</taxon>
        <taxon>Burkholderiales</taxon>
        <taxon>Alcaligenaceae</taxon>
        <taxon>Bordetella</taxon>
    </lineage>
</organism>
<dbReference type="EMBL" id="CP016172">
    <property type="protein sequence ID" value="ANN78404.1"/>
    <property type="molecule type" value="Genomic_DNA"/>
</dbReference>
<dbReference type="InterPro" id="IPR029045">
    <property type="entry name" value="ClpP/crotonase-like_dom_sf"/>
</dbReference>
<sequence>MLHTLEVEHKPQAAVVWLCRPDVRNALDPLMVTELTETYESLGQDSQVRVIVLAARGIAFCVGADENWIRRSTEMGESAHHADALACSAMLEAVYRCPKATIVRLHGPCMGLGMGLAAACDIAIASSQATFALPETRLGLVPATIAPYVLRAMRPRDATRWFLTGETFSAAEAWRIGFVHGLSEADSLDMRVAALVDTFMMTAPDAVAAAKSLVHDLPARRGSGSGGEDAIDQPALSRLDVPEGVVAAPVMERHAAEWPARRLGPGDIGWVKS</sequence>
<dbReference type="InterPro" id="IPR001753">
    <property type="entry name" value="Enoyl-CoA_hydra/iso"/>
</dbReference>
<dbReference type="Gene3D" id="3.90.226.10">
    <property type="entry name" value="2-enoyl-CoA Hydratase, Chain A, domain 1"/>
    <property type="match status" value="1"/>
</dbReference>
<gene>
    <name evidence="2" type="ORF">BAU07_15950</name>
</gene>
<dbReference type="KEGG" id="bfz:BAU07_15950"/>
<evidence type="ECO:0000313" key="2">
    <source>
        <dbReference type="EMBL" id="ANN78404.1"/>
    </source>
</evidence>